<organism evidence="12 13">
    <name type="scientific">Virgibacillus byunsanensis</name>
    <dbReference type="NCBI Taxonomy" id="570945"/>
    <lineage>
        <taxon>Bacteria</taxon>
        <taxon>Bacillati</taxon>
        <taxon>Bacillota</taxon>
        <taxon>Bacilli</taxon>
        <taxon>Bacillales</taxon>
        <taxon>Bacillaceae</taxon>
        <taxon>Virgibacillus</taxon>
    </lineage>
</organism>
<comment type="caution">
    <text evidence="12">The sequence shown here is derived from an EMBL/GenBank/DDBJ whole genome shotgun (WGS) entry which is preliminary data.</text>
</comment>
<feature type="active site" evidence="10">
    <location>
        <position position="183"/>
    </location>
</feature>
<evidence type="ECO:0000256" key="1">
    <source>
        <dbReference type="ARBA" id="ARBA00005091"/>
    </source>
</evidence>
<feature type="active site" evidence="10">
    <location>
        <position position="181"/>
    </location>
</feature>
<feature type="domain" description="Glutamine amidotransferase" evidence="11">
    <location>
        <begin position="4"/>
        <end position="196"/>
    </location>
</feature>
<dbReference type="InterPro" id="IPR029062">
    <property type="entry name" value="Class_I_gatase-like"/>
</dbReference>
<dbReference type="InterPro" id="IPR017926">
    <property type="entry name" value="GATASE"/>
</dbReference>
<comment type="subcellular location">
    <subcellularLocation>
        <location evidence="10">Cytoplasm</location>
    </subcellularLocation>
</comment>
<gene>
    <name evidence="10 12" type="primary">hisH</name>
    <name evidence="12" type="ORF">ACFQ3N_07670</name>
</gene>
<comment type="catalytic activity">
    <reaction evidence="9 10">
        <text>L-glutamine + H2O = L-glutamate + NH4(+)</text>
        <dbReference type="Rhea" id="RHEA:15889"/>
        <dbReference type="ChEBI" id="CHEBI:15377"/>
        <dbReference type="ChEBI" id="CHEBI:28938"/>
        <dbReference type="ChEBI" id="CHEBI:29985"/>
        <dbReference type="ChEBI" id="CHEBI:58359"/>
        <dbReference type="EC" id="3.5.1.2"/>
    </reaction>
</comment>
<dbReference type="PROSITE" id="PS51273">
    <property type="entry name" value="GATASE_TYPE_1"/>
    <property type="match status" value="1"/>
</dbReference>
<comment type="catalytic activity">
    <reaction evidence="8 10">
        <text>5-[(5-phospho-1-deoxy-D-ribulos-1-ylimino)methylamino]-1-(5-phospho-beta-D-ribosyl)imidazole-4-carboxamide + L-glutamine = D-erythro-1-(imidazol-4-yl)glycerol 3-phosphate + 5-amino-1-(5-phospho-beta-D-ribosyl)imidazole-4-carboxamide + L-glutamate + H(+)</text>
        <dbReference type="Rhea" id="RHEA:24793"/>
        <dbReference type="ChEBI" id="CHEBI:15378"/>
        <dbReference type="ChEBI" id="CHEBI:29985"/>
        <dbReference type="ChEBI" id="CHEBI:58278"/>
        <dbReference type="ChEBI" id="CHEBI:58359"/>
        <dbReference type="ChEBI" id="CHEBI:58475"/>
        <dbReference type="ChEBI" id="CHEBI:58525"/>
        <dbReference type="EC" id="4.3.2.10"/>
    </reaction>
</comment>
<keyword evidence="4 10" id="KW-0378">Hydrolase</keyword>
<dbReference type="PANTHER" id="PTHR42701:SF1">
    <property type="entry name" value="IMIDAZOLE GLYCEROL PHOSPHATE SYNTHASE SUBUNIT HISH"/>
    <property type="match status" value="1"/>
</dbReference>
<proteinExistence type="inferred from homology"/>
<dbReference type="InterPro" id="IPR010139">
    <property type="entry name" value="Imidazole-glycPsynth_HisH"/>
</dbReference>
<keyword evidence="5 10" id="KW-0315">Glutamine amidotransferase</keyword>
<name>A0ABW3LIR9_9BACI</name>
<dbReference type="Proteomes" id="UP001597040">
    <property type="component" value="Unassembled WGS sequence"/>
</dbReference>
<dbReference type="Pfam" id="PF00117">
    <property type="entry name" value="GATase"/>
    <property type="match status" value="1"/>
</dbReference>
<dbReference type="HAMAP" id="MF_00278">
    <property type="entry name" value="HisH"/>
    <property type="match status" value="1"/>
</dbReference>
<reference evidence="13" key="1">
    <citation type="journal article" date="2019" name="Int. J. Syst. Evol. Microbiol.">
        <title>The Global Catalogue of Microorganisms (GCM) 10K type strain sequencing project: providing services to taxonomists for standard genome sequencing and annotation.</title>
        <authorList>
            <consortium name="The Broad Institute Genomics Platform"/>
            <consortium name="The Broad Institute Genome Sequencing Center for Infectious Disease"/>
            <person name="Wu L."/>
            <person name="Ma J."/>
        </authorList>
    </citation>
    <scope>NUCLEOTIDE SEQUENCE [LARGE SCALE GENOMIC DNA]</scope>
    <source>
        <strain evidence="13">CCUG 56754</strain>
    </source>
</reference>
<comment type="pathway">
    <text evidence="1 10">Amino-acid biosynthesis; L-histidine biosynthesis; L-histidine from 5-phospho-alpha-D-ribose 1-diphosphate: step 5/9.</text>
</comment>
<comment type="function">
    <text evidence="10">IGPS catalyzes the conversion of PRFAR and glutamine to IGP, AICAR and glutamate. The HisH subunit catalyzes the hydrolysis of glutamine to glutamate and ammonia as part of the synthesis of IGP and AICAR. The resulting ammonia molecule is channeled to the active site of HisF.</text>
</comment>
<dbReference type="RefSeq" id="WP_390361120.1">
    <property type="nucleotide sequence ID" value="NZ_JBHTKJ010000016.1"/>
</dbReference>
<evidence type="ECO:0000256" key="7">
    <source>
        <dbReference type="ARBA" id="ARBA00023239"/>
    </source>
</evidence>
<dbReference type="CDD" id="cd01748">
    <property type="entry name" value="GATase1_IGP_Synthase"/>
    <property type="match status" value="1"/>
</dbReference>
<evidence type="ECO:0000256" key="9">
    <source>
        <dbReference type="ARBA" id="ARBA00049534"/>
    </source>
</evidence>
<accession>A0ABW3LIR9</accession>
<feature type="active site" description="Nucleophile" evidence="10">
    <location>
        <position position="79"/>
    </location>
</feature>
<dbReference type="EC" id="3.5.1.2" evidence="10"/>
<sequence>MITIIDYGAGNIKSLQFALTKLNLESCVTTDKATIKSSNAIILPGVGAFKDAMDALEQLELTETLKNQANSGKPILGICLGMQLFYETSFEDGEWNGLGLLKGNVKRISSKVKVPHIGWNTVKLHKVNPITDHVNNHSYVYFVHSYAIDTYQDDTLIGSTEYGGKVPAIVQKDNVIGMQFHPEKSGETGLQLLRNFGEMIS</sequence>
<evidence type="ECO:0000313" key="13">
    <source>
        <dbReference type="Proteomes" id="UP001597040"/>
    </source>
</evidence>
<evidence type="ECO:0000256" key="4">
    <source>
        <dbReference type="ARBA" id="ARBA00022801"/>
    </source>
</evidence>
<keyword evidence="10" id="KW-0963">Cytoplasm</keyword>
<evidence type="ECO:0000259" key="11">
    <source>
        <dbReference type="Pfam" id="PF00117"/>
    </source>
</evidence>
<protein>
    <recommendedName>
        <fullName evidence="10">Imidazole glycerol phosphate synthase subunit HisH</fullName>
        <ecNumber evidence="10">4.3.2.10</ecNumber>
    </recommendedName>
    <alternativeName>
        <fullName evidence="10">IGP synthase glutaminase subunit</fullName>
        <ecNumber evidence="10">3.5.1.2</ecNumber>
    </alternativeName>
    <alternativeName>
        <fullName evidence="10">IGP synthase subunit HisH</fullName>
    </alternativeName>
    <alternativeName>
        <fullName evidence="10">ImGP synthase subunit HisH</fullName>
        <shortName evidence="10">IGPS subunit HisH</shortName>
    </alternativeName>
</protein>
<dbReference type="GO" id="GO:0016829">
    <property type="term" value="F:lyase activity"/>
    <property type="evidence" value="ECO:0007669"/>
    <property type="project" value="UniProtKB-KW"/>
</dbReference>
<evidence type="ECO:0000256" key="3">
    <source>
        <dbReference type="ARBA" id="ARBA00022605"/>
    </source>
</evidence>
<keyword evidence="13" id="KW-1185">Reference proteome</keyword>
<evidence type="ECO:0000256" key="10">
    <source>
        <dbReference type="HAMAP-Rule" id="MF_00278"/>
    </source>
</evidence>
<keyword evidence="6 10" id="KW-0368">Histidine biosynthesis</keyword>
<evidence type="ECO:0000256" key="6">
    <source>
        <dbReference type="ARBA" id="ARBA00023102"/>
    </source>
</evidence>
<evidence type="ECO:0000256" key="5">
    <source>
        <dbReference type="ARBA" id="ARBA00022962"/>
    </source>
</evidence>
<dbReference type="PIRSF" id="PIRSF000495">
    <property type="entry name" value="Amidotransf_hisH"/>
    <property type="match status" value="1"/>
</dbReference>
<dbReference type="PANTHER" id="PTHR42701">
    <property type="entry name" value="IMIDAZOLE GLYCEROL PHOSPHATE SYNTHASE SUBUNIT HISH"/>
    <property type="match status" value="1"/>
</dbReference>
<dbReference type="EMBL" id="JBHTKJ010000016">
    <property type="protein sequence ID" value="MFD1038288.1"/>
    <property type="molecule type" value="Genomic_DNA"/>
</dbReference>
<dbReference type="EC" id="4.3.2.10" evidence="10"/>
<dbReference type="NCBIfam" id="TIGR01855">
    <property type="entry name" value="IMP_synth_hisH"/>
    <property type="match status" value="1"/>
</dbReference>
<dbReference type="Gene3D" id="3.40.50.880">
    <property type="match status" value="1"/>
</dbReference>
<keyword evidence="3 10" id="KW-0028">Amino-acid biosynthesis</keyword>
<evidence type="ECO:0000256" key="8">
    <source>
        <dbReference type="ARBA" id="ARBA00047838"/>
    </source>
</evidence>
<evidence type="ECO:0000256" key="2">
    <source>
        <dbReference type="ARBA" id="ARBA00011152"/>
    </source>
</evidence>
<comment type="subunit">
    <text evidence="2 10">Heterodimer of HisH and HisF.</text>
</comment>
<dbReference type="SUPFAM" id="SSF52317">
    <property type="entry name" value="Class I glutamine amidotransferase-like"/>
    <property type="match status" value="1"/>
</dbReference>
<evidence type="ECO:0000313" key="12">
    <source>
        <dbReference type="EMBL" id="MFD1038288.1"/>
    </source>
</evidence>
<keyword evidence="7 10" id="KW-0456">Lyase</keyword>